<dbReference type="RefSeq" id="WP_109894572.1">
    <property type="nucleotide sequence ID" value="NZ_CP029550.1"/>
</dbReference>
<feature type="transmembrane region" description="Helical" evidence="1">
    <location>
        <begin position="34"/>
        <end position="57"/>
    </location>
</feature>
<name>A0A2U8WDT9_9HYPH</name>
<proteinExistence type="predicted"/>
<gene>
    <name evidence="2" type="ORF">DK389_27765</name>
</gene>
<dbReference type="AlphaFoldDB" id="A0A2U8WDT9"/>
<dbReference type="EMBL" id="CP029550">
    <property type="protein sequence ID" value="AWN43610.1"/>
    <property type="molecule type" value="Genomic_DNA"/>
</dbReference>
<reference evidence="3" key="1">
    <citation type="submission" date="2018-05" db="EMBL/GenBank/DDBJ databases">
        <title>Complete Genome Sequence of Methylobacterium sp. 17SD2-17.</title>
        <authorList>
            <person name="Srinivasan S."/>
        </authorList>
    </citation>
    <scope>NUCLEOTIDE SEQUENCE [LARGE SCALE GENOMIC DNA]</scope>
    <source>
        <strain evidence="3">17SD2-17</strain>
    </source>
</reference>
<feature type="transmembrane region" description="Helical" evidence="1">
    <location>
        <begin position="6"/>
        <end position="22"/>
    </location>
</feature>
<keyword evidence="1" id="KW-0472">Membrane</keyword>
<evidence type="ECO:0000313" key="3">
    <source>
        <dbReference type="Proteomes" id="UP000245926"/>
    </source>
</evidence>
<protein>
    <submittedName>
        <fullName evidence="2">Uncharacterized protein</fullName>
    </submittedName>
</protein>
<keyword evidence="1" id="KW-0812">Transmembrane</keyword>
<accession>A0A2U8WDT9</accession>
<evidence type="ECO:0000313" key="2">
    <source>
        <dbReference type="EMBL" id="AWN43610.1"/>
    </source>
</evidence>
<dbReference type="Proteomes" id="UP000245926">
    <property type="component" value="Chromosome"/>
</dbReference>
<keyword evidence="3" id="KW-1185">Reference proteome</keyword>
<organism evidence="2 3">
    <name type="scientific">Methylobacterium durans</name>
    <dbReference type="NCBI Taxonomy" id="2202825"/>
    <lineage>
        <taxon>Bacteria</taxon>
        <taxon>Pseudomonadati</taxon>
        <taxon>Pseudomonadota</taxon>
        <taxon>Alphaproteobacteria</taxon>
        <taxon>Hyphomicrobiales</taxon>
        <taxon>Methylobacteriaceae</taxon>
        <taxon>Methylobacterium</taxon>
    </lineage>
</organism>
<keyword evidence="1" id="KW-1133">Transmembrane helix</keyword>
<sequence length="72" mass="7593">MQVPAAALVEAAAFTLGCIAIHRLRRHALRLTKVLVAVLVIVALVGIAMDTVINAGAEADEYDLLSALERSP</sequence>
<dbReference type="KEGG" id="mets:DK389_27765"/>
<evidence type="ECO:0000256" key="1">
    <source>
        <dbReference type="SAM" id="Phobius"/>
    </source>
</evidence>